<keyword evidence="3" id="KW-0175">Coiled coil</keyword>
<dbReference type="GO" id="GO:0070967">
    <property type="term" value="F:coenzyme F420 binding"/>
    <property type="evidence" value="ECO:0007669"/>
    <property type="project" value="TreeGrafter"/>
</dbReference>
<comment type="similarity">
    <text evidence="1">Belongs to the F420H(2)-dependent quinone reductase family.</text>
</comment>
<feature type="coiled-coil region" evidence="3">
    <location>
        <begin position="216"/>
        <end position="268"/>
    </location>
</feature>
<accession>A0A8J3SQJ6</accession>
<sequence>MPNDFNQQVIEEFRANGGRVGGYFEGSRLLLLTTTGARSGAPHTVPLGYLPDGGERVLVIASAGGAPKDPAWFHNLVADPEVTVEDGVFTYQARAVVLRGEERDRVFARAVEADPAWGDYETRAGRALPVVALHQTAGGPPSATSWGAALKLVHDAFRRELALIRKEVAEAGPGLGAQLRVNCLTLCQGLHNHHTGEDTMMFPSLGERRPDLAPTLERLGREHEQIAARLEELQKVLSAGDADSSTLLPEVERLIDELERHLDYEEEQLIPVLDGHA</sequence>
<keyword evidence="6" id="KW-1185">Reference proteome</keyword>
<comment type="caution">
    <text evidence="5">The sequence shown here is derived from an EMBL/GenBank/DDBJ whole genome shotgun (WGS) entry which is preliminary data.</text>
</comment>
<dbReference type="InterPro" id="IPR012349">
    <property type="entry name" value="Split_barrel_FMN-bd"/>
</dbReference>
<dbReference type="PANTHER" id="PTHR39428">
    <property type="entry name" value="F420H(2)-DEPENDENT QUINONE REDUCTASE RV1261C"/>
    <property type="match status" value="1"/>
</dbReference>
<dbReference type="Proteomes" id="UP000619788">
    <property type="component" value="Unassembled WGS sequence"/>
</dbReference>
<dbReference type="Pfam" id="PF04075">
    <property type="entry name" value="F420H2_quin_red"/>
    <property type="match status" value="1"/>
</dbReference>
<organism evidence="5 6">
    <name type="scientific">Planobispora siamensis</name>
    <dbReference type="NCBI Taxonomy" id="936338"/>
    <lineage>
        <taxon>Bacteria</taxon>
        <taxon>Bacillati</taxon>
        <taxon>Actinomycetota</taxon>
        <taxon>Actinomycetes</taxon>
        <taxon>Streptosporangiales</taxon>
        <taxon>Streptosporangiaceae</taxon>
        <taxon>Planobispora</taxon>
    </lineage>
</organism>
<dbReference type="EMBL" id="BOOJ01000075">
    <property type="protein sequence ID" value="GIH96966.1"/>
    <property type="molecule type" value="Genomic_DNA"/>
</dbReference>
<evidence type="ECO:0000256" key="2">
    <source>
        <dbReference type="ARBA" id="ARBA00049106"/>
    </source>
</evidence>
<feature type="domain" description="Hemerythrin-like" evidence="4">
    <location>
        <begin position="149"/>
        <end position="273"/>
    </location>
</feature>
<dbReference type="GO" id="GO:0016491">
    <property type="term" value="F:oxidoreductase activity"/>
    <property type="evidence" value="ECO:0007669"/>
    <property type="project" value="InterPro"/>
</dbReference>
<dbReference type="RefSeq" id="WP_204068991.1">
    <property type="nucleotide sequence ID" value="NZ_BOOJ01000075.1"/>
</dbReference>
<evidence type="ECO:0000259" key="4">
    <source>
        <dbReference type="Pfam" id="PF01814"/>
    </source>
</evidence>
<reference evidence="5 6" key="1">
    <citation type="submission" date="2021-01" db="EMBL/GenBank/DDBJ databases">
        <title>Whole genome shotgun sequence of Planobispora siamensis NBRC 107568.</title>
        <authorList>
            <person name="Komaki H."/>
            <person name="Tamura T."/>
        </authorList>
    </citation>
    <scope>NUCLEOTIDE SEQUENCE [LARGE SCALE GENOMIC DNA]</scope>
    <source>
        <strain evidence="5 6">NBRC 107568</strain>
    </source>
</reference>
<protein>
    <submittedName>
        <fullName evidence="5">Cation-binding protein</fullName>
    </submittedName>
</protein>
<dbReference type="Gene3D" id="2.30.110.10">
    <property type="entry name" value="Electron Transport, Fmn-binding Protein, Chain A"/>
    <property type="match status" value="1"/>
</dbReference>
<evidence type="ECO:0000313" key="6">
    <source>
        <dbReference type="Proteomes" id="UP000619788"/>
    </source>
</evidence>
<evidence type="ECO:0000256" key="1">
    <source>
        <dbReference type="ARBA" id="ARBA00008710"/>
    </source>
</evidence>
<dbReference type="Gene3D" id="1.20.120.520">
    <property type="entry name" value="nmb1532 protein domain like"/>
    <property type="match status" value="1"/>
</dbReference>
<dbReference type="Pfam" id="PF01814">
    <property type="entry name" value="Hemerythrin"/>
    <property type="match status" value="1"/>
</dbReference>
<evidence type="ECO:0000256" key="3">
    <source>
        <dbReference type="SAM" id="Coils"/>
    </source>
</evidence>
<dbReference type="AlphaFoldDB" id="A0A8J3SQJ6"/>
<dbReference type="GO" id="GO:0005886">
    <property type="term" value="C:plasma membrane"/>
    <property type="evidence" value="ECO:0007669"/>
    <property type="project" value="TreeGrafter"/>
</dbReference>
<comment type="catalytic activity">
    <reaction evidence="2">
        <text>oxidized coenzyme F420-(gamma-L-Glu)(n) + a quinol + H(+) = reduced coenzyme F420-(gamma-L-Glu)(n) + a quinone</text>
        <dbReference type="Rhea" id="RHEA:39663"/>
        <dbReference type="Rhea" id="RHEA-COMP:12939"/>
        <dbReference type="Rhea" id="RHEA-COMP:14378"/>
        <dbReference type="ChEBI" id="CHEBI:15378"/>
        <dbReference type="ChEBI" id="CHEBI:24646"/>
        <dbReference type="ChEBI" id="CHEBI:132124"/>
        <dbReference type="ChEBI" id="CHEBI:133980"/>
        <dbReference type="ChEBI" id="CHEBI:139511"/>
    </reaction>
</comment>
<evidence type="ECO:0000313" key="5">
    <source>
        <dbReference type="EMBL" id="GIH96966.1"/>
    </source>
</evidence>
<dbReference type="SUPFAM" id="SSF50475">
    <property type="entry name" value="FMN-binding split barrel"/>
    <property type="match status" value="1"/>
</dbReference>
<dbReference type="PANTHER" id="PTHR39428:SF1">
    <property type="entry name" value="F420H(2)-DEPENDENT QUINONE REDUCTASE RV1261C"/>
    <property type="match status" value="1"/>
</dbReference>
<gene>
    <name evidence="5" type="ORF">Psi01_75960</name>
</gene>
<proteinExistence type="inferred from homology"/>
<dbReference type="CDD" id="cd12108">
    <property type="entry name" value="Hr-like"/>
    <property type="match status" value="1"/>
</dbReference>
<name>A0A8J3SQJ6_9ACTN</name>
<dbReference type="NCBIfam" id="TIGR00026">
    <property type="entry name" value="hi_GC_TIGR00026"/>
    <property type="match status" value="1"/>
</dbReference>
<dbReference type="InterPro" id="IPR004378">
    <property type="entry name" value="F420H2_quin_Rdtase"/>
</dbReference>
<dbReference type="InterPro" id="IPR012312">
    <property type="entry name" value="Hemerythrin-like"/>
</dbReference>